<dbReference type="AlphaFoldDB" id="A0A369KVR4"/>
<keyword evidence="3" id="KW-1185">Reference proteome</keyword>
<protein>
    <submittedName>
        <fullName evidence="2">Uncharacterized protein</fullName>
    </submittedName>
</protein>
<reference evidence="2" key="1">
    <citation type="submission" date="2018-04" db="EMBL/GenBank/DDBJ databases">
        <title>Draft genome sequence of the Candidatus Spirobacillus cienkowskii, a pathogen of freshwater Daphnia species, reconstructed from hemolymph metagenomic reads.</title>
        <authorList>
            <person name="Bresciani L."/>
            <person name="Lemos L.N."/>
            <person name="Wale N."/>
            <person name="Lin J.Y."/>
            <person name="Fernandes G.R."/>
            <person name="Duffy M.A."/>
            <person name="Rodrigues J.M."/>
        </authorList>
    </citation>
    <scope>NUCLEOTIDE SEQUENCE [LARGE SCALE GENOMIC DNA]</scope>
    <source>
        <strain evidence="2">Binning01</strain>
    </source>
</reference>
<keyword evidence="1" id="KW-0812">Transmembrane</keyword>
<keyword evidence="1" id="KW-0472">Membrane</keyword>
<feature type="transmembrane region" description="Helical" evidence="1">
    <location>
        <begin position="128"/>
        <end position="148"/>
    </location>
</feature>
<keyword evidence="1" id="KW-1133">Transmembrane helix</keyword>
<feature type="transmembrane region" description="Helical" evidence="1">
    <location>
        <begin position="26"/>
        <end position="44"/>
    </location>
</feature>
<accession>A0A369KVR4</accession>
<comment type="caution">
    <text evidence="2">The sequence shown here is derived from an EMBL/GenBank/DDBJ whole genome shotgun (WGS) entry which is preliminary data.</text>
</comment>
<feature type="transmembrane region" description="Helical" evidence="1">
    <location>
        <begin position="83"/>
        <end position="108"/>
    </location>
</feature>
<dbReference type="EMBL" id="QOVW01000025">
    <property type="protein sequence ID" value="RDB36795.1"/>
    <property type="molecule type" value="Genomic_DNA"/>
</dbReference>
<sequence length="169" mass="20123">MYLWNVKKLKESIVENGVAEKDIFKIMFLISCVVFVVMLLKYINYIDIRFLIYPQSYVSLAIYLFCIYFCFKQNQRGDNYQFLEKFTVLSVVVVLRLSVIYVPIFIVINYVLPSFFYSDFLTKNKEYMVYIIDGIRGLNFLIIMNLHFKSFCKDSKLKSQKYSLSTVQN</sequence>
<gene>
    <name evidence="2" type="ORF">DCC88_03210</name>
</gene>
<name>A0A369KVR4_9BACT</name>
<evidence type="ECO:0000313" key="2">
    <source>
        <dbReference type="EMBL" id="RDB36795.1"/>
    </source>
</evidence>
<evidence type="ECO:0000256" key="1">
    <source>
        <dbReference type="SAM" id="Phobius"/>
    </source>
</evidence>
<organism evidence="2 3">
    <name type="scientific">Spirobacillus cienkowskii</name>
    <dbReference type="NCBI Taxonomy" id="495820"/>
    <lineage>
        <taxon>Bacteria</taxon>
        <taxon>Pseudomonadati</taxon>
        <taxon>Bdellovibrionota</taxon>
        <taxon>Oligoflexia</taxon>
        <taxon>Silvanigrellales</taxon>
        <taxon>Spirobacillus</taxon>
    </lineage>
</organism>
<feature type="transmembrane region" description="Helical" evidence="1">
    <location>
        <begin position="50"/>
        <end position="71"/>
    </location>
</feature>
<dbReference type="Proteomes" id="UP000253934">
    <property type="component" value="Unassembled WGS sequence"/>
</dbReference>
<evidence type="ECO:0000313" key="3">
    <source>
        <dbReference type="Proteomes" id="UP000253934"/>
    </source>
</evidence>
<proteinExistence type="predicted"/>